<dbReference type="GO" id="GO:0005737">
    <property type="term" value="C:cytoplasm"/>
    <property type="evidence" value="ECO:0007669"/>
    <property type="project" value="UniProtKB-SubCell"/>
</dbReference>
<feature type="domain" description="Aminoacyl-transfer RNA synthetases class-II family profile" evidence="13">
    <location>
        <begin position="183"/>
        <end position="480"/>
    </location>
</feature>
<dbReference type="PANTHER" id="PTHR11451:SF44">
    <property type="entry name" value="THREONINE--TRNA LIGASE, CHLOROPLASTIC_MITOCHONDRIAL 2"/>
    <property type="match status" value="1"/>
</dbReference>
<dbReference type="PRINTS" id="PR01047">
    <property type="entry name" value="TRNASYNTHTHR"/>
</dbReference>
<keyword evidence="5 12" id="KW-0547">Nucleotide-binding</keyword>
<feature type="binding site" evidence="12">
    <location>
        <position position="327"/>
    </location>
    <ligand>
        <name>Zn(2+)</name>
        <dbReference type="ChEBI" id="CHEBI:29105"/>
        <note>catalytic</note>
    </ligand>
</feature>
<evidence type="ECO:0000256" key="5">
    <source>
        <dbReference type="ARBA" id="ARBA00022741"/>
    </source>
</evidence>
<evidence type="ECO:0000313" key="14">
    <source>
        <dbReference type="EMBL" id="OGL70789.1"/>
    </source>
</evidence>
<dbReference type="InterPro" id="IPR004154">
    <property type="entry name" value="Anticodon-bd"/>
</dbReference>
<keyword evidence="4 12" id="KW-0479">Metal-binding</keyword>
<name>A0A1F7TXP0_9BACT</name>
<dbReference type="InterPro" id="IPR033728">
    <property type="entry name" value="ThrRS_core"/>
</dbReference>
<comment type="caution">
    <text evidence="12">Lacks conserved residue(s) required for the propagation of feature annotation.</text>
</comment>
<dbReference type="InterPro" id="IPR012947">
    <property type="entry name" value="tRNA_SAD"/>
</dbReference>
<dbReference type="GO" id="GO:0046872">
    <property type="term" value="F:metal ion binding"/>
    <property type="evidence" value="ECO:0007669"/>
    <property type="project" value="UniProtKB-KW"/>
</dbReference>
<dbReference type="InterPro" id="IPR036621">
    <property type="entry name" value="Anticodon-bd_dom_sf"/>
</dbReference>
<sequence length="588" mass="67858">MSDQPKNELFKLRHTVAHLLAAAVQALYPDAKRTIGPVIENGFYYDFDFHMPISEADLKAIEKKMLEIGKTWKACKRSQMSPEEAKAVLKNNKYKCELIDEFAGAGEAISFYTHGSFTDLCEGPHLEDPTGQLKNFKLLSLAGAYWRGSEKNKMLTRIYGTAFFTKEELRAHLNMLEEAKKRDHRKLGRELDLFTFSDKVGPGLPLWTPRGTRLRHVLNDFVWKLREERGYERVEIPHITKKDLYETSGHWEKFKDELFRMTTREGHEFALKPMNCPHHTQIFDRHPHSYREMPQRYANTTMVYRDEQTGELHGLSRVRCITQDDAHVFCRHGQIKDEMLKIWDIVEIFYRAAGFPDLKVELSLHDPKQPEKYLGRPEIWSSAEDALREIVAIKGVEAEEKPGEAAFYGPKIDFIAKDSIGRMWQVATIQLDMNMPERFDLSCVNEEGESERIAMVHAAIMGSIERFLSVMIEHHAGAFPLWMAPIQVRVASVGEAHVEMVERLVRELNSHGVRAEVDVSDSTVGNKIRQAAKMKMPYTIIYGDQERDGGPFHIREFGCDEERLVPQKDLVEHVERRVKEQMGVDKEV</sequence>
<evidence type="ECO:0000256" key="6">
    <source>
        <dbReference type="ARBA" id="ARBA00022833"/>
    </source>
</evidence>
<dbReference type="GO" id="GO:0000049">
    <property type="term" value="F:tRNA binding"/>
    <property type="evidence" value="ECO:0007669"/>
    <property type="project" value="UniProtKB-KW"/>
</dbReference>
<dbReference type="EC" id="6.1.1.3" evidence="12"/>
<evidence type="ECO:0000256" key="8">
    <source>
        <dbReference type="ARBA" id="ARBA00022884"/>
    </source>
</evidence>
<feature type="binding site" evidence="12">
    <location>
        <position position="276"/>
    </location>
    <ligand>
        <name>Zn(2+)</name>
        <dbReference type="ChEBI" id="CHEBI:29105"/>
        <note>catalytic</note>
    </ligand>
</feature>
<keyword evidence="10 12" id="KW-0030">Aminoacyl-tRNA synthetase</keyword>
<dbReference type="NCBIfam" id="TIGR00418">
    <property type="entry name" value="thrS"/>
    <property type="match status" value="1"/>
</dbReference>
<dbReference type="HAMAP" id="MF_00184">
    <property type="entry name" value="Thr_tRNA_synth"/>
    <property type="match status" value="1"/>
</dbReference>
<evidence type="ECO:0000256" key="3">
    <source>
        <dbReference type="ARBA" id="ARBA00022598"/>
    </source>
</evidence>
<proteinExistence type="inferred from homology"/>
<keyword evidence="8 12" id="KW-0694">RNA-binding</keyword>
<dbReference type="PANTHER" id="PTHR11451">
    <property type="entry name" value="THREONINE-TRNA LIGASE"/>
    <property type="match status" value="1"/>
</dbReference>
<comment type="similarity">
    <text evidence="1 12">Belongs to the class-II aminoacyl-tRNA synthetase family.</text>
</comment>
<evidence type="ECO:0000256" key="12">
    <source>
        <dbReference type="HAMAP-Rule" id="MF_00184"/>
    </source>
</evidence>
<dbReference type="FunFam" id="3.30.930.10:FF:000002">
    <property type="entry name" value="Threonine--tRNA ligase"/>
    <property type="match status" value="1"/>
</dbReference>
<keyword evidence="2 12" id="KW-0820">tRNA-binding</keyword>
<dbReference type="InterPro" id="IPR002320">
    <property type="entry name" value="Thr-tRNA-ligase_IIa"/>
</dbReference>
<dbReference type="SUPFAM" id="SSF52954">
    <property type="entry name" value="Class II aaRS ABD-related"/>
    <property type="match status" value="1"/>
</dbReference>
<keyword evidence="6 12" id="KW-0862">Zinc</keyword>
<keyword evidence="12" id="KW-0963">Cytoplasm</keyword>
<dbReference type="InterPro" id="IPR006195">
    <property type="entry name" value="aa-tRNA-synth_II"/>
</dbReference>
<dbReference type="GO" id="GO:0006435">
    <property type="term" value="P:threonyl-tRNA aminoacylation"/>
    <property type="evidence" value="ECO:0007669"/>
    <property type="project" value="UniProtKB-UniRule"/>
</dbReference>
<comment type="subunit">
    <text evidence="12">Homodimer.</text>
</comment>
<comment type="cofactor">
    <cofactor evidence="12">
        <name>Zn(2+)</name>
        <dbReference type="ChEBI" id="CHEBI:29105"/>
    </cofactor>
    <text evidence="12">Binds 1 zinc ion per subunit.</text>
</comment>
<dbReference type="GO" id="GO:0005524">
    <property type="term" value="F:ATP binding"/>
    <property type="evidence" value="ECO:0007669"/>
    <property type="project" value="UniProtKB-UniRule"/>
</dbReference>
<dbReference type="SUPFAM" id="SSF55681">
    <property type="entry name" value="Class II aaRS and biotin synthetases"/>
    <property type="match status" value="1"/>
</dbReference>
<dbReference type="Pfam" id="PF07973">
    <property type="entry name" value="tRNA_SAD"/>
    <property type="match status" value="1"/>
</dbReference>
<dbReference type="Gene3D" id="3.30.980.10">
    <property type="entry name" value="Threonyl-trna Synthetase, Chain A, domain 2"/>
    <property type="match status" value="1"/>
</dbReference>
<dbReference type="AlphaFoldDB" id="A0A1F7TXP0"/>
<dbReference type="InterPro" id="IPR018163">
    <property type="entry name" value="Thr/Ala-tRNA-synth_IIc_edit"/>
</dbReference>
<evidence type="ECO:0000256" key="11">
    <source>
        <dbReference type="ARBA" id="ARBA00049515"/>
    </source>
</evidence>
<accession>A0A1F7TXP0</accession>
<keyword evidence="3 12" id="KW-0436">Ligase</keyword>
<keyword evidence="9 12" id="KW-0648">Protein biosynthesis</keyword>
<dbReference type="Pfam" id="PF00587">
    <property type="entry name" value="tRNA-synt_2b"/>
    <property type="match status" value="1"/>
</dbReference>
<dbReference type="InterPro" id="IPR002314">
    <property type="entry name" value="aa-tRNA-synt_IIb"/>
</dbReference>
<evidence type="ECO:0000259" key="13">
    <source>
        <dbReference type="PROSITE" id="PS50862"/>
    </source>
</evidence>
<reference evidence="14 15" key="1">
    <citation type="journal article" date="2016" name="Nat. Commun.">
        <title>Thousands of microbial genomes shed light on interconnected biogeochemical processes in an aquifer system.</title>
        <authorList>
            <person name="Anantharaman K."/>
            <person name="Brown C.T."/>
            <person name="Hug L.A."/>
            <person name="Sharon I."/>
            <person name="Castelle C.J."/>
            <person name="Probst A.J."/>
            <person name="Thomas B.C."/>
            <person name="Singh A."/>
            <person name="Wilkins M.J."/>
            <person name="Karaoz U."/>
            <person name="Brodie E.L."/>
            <person name="Williams K.H."/>
            <person name="Hubbard S.S."/>
            <person name="Banfield J.F."/>
        </authorList>
    </citation>
    <scope>NUCLEOTIDE SEQUENCE [LARGE SCALE GENOMIC DNA]</scope>
</reference>
<dbReference type="PROSITE" id="PS50862">
    <property type="entry name" value="AA_TRNA_LIGASE_II"/>
    <property type="match status" value="1"/>
</dbReference>
<dbReference type="FunFam" id="3.30.980.10:FF:000005">
    <property type="entry name" value="Threonyl-tRNA synthetase, mitochondrial"/>
    <property type="match status" value="1"/>
</dbReference>
<feature type="binding site" evidence="12">
    <location>
        <position position="457"/>
    </location>
    <ligand>
        <name>Zn(2+)</name>
        <dbReference type="ChEBI" id="CHEBI:29105"/>
        <note>catalytic</note>
    </ligand>
</feature>
<dbReference type="SUPFAM" id="SSF55186">
    <property type="entry name" value="ThrRS/AlaRS common domain"/>
    <property type="match status" value="1"/>
</dbReference>
<evidence type="ECO:0000313" key="15">
    <source>
        <dbReference type="Proteomes" id="UP000177097"/>
    </source>
</evidence>
<evidence type="ECO:0000256" key="9">
    <source>
        <dbReference type="ARBA" id="ARBA00022917"/>
    </source>
</evidence>
<dbReference type="Proteomes" id="UP000177097">
    <property type="component" value="Unassembled WGS sequence"/>
</dbReference>
<dbReference type="Gene3D" id="3.40.50.800">
    <property type="entry name" value="Anticodon-binding domain"/>
    <property type="match status" value="1"/>
</dbReference>
<gene>
    <name evidence="12" type="primary">thrS</name>
    <name evidence="14" type="ORF">A3C17_02275</name>
</gene>
<evidence type="ECO:0000256" key="1">
    <source>
        <dbReference type="ARBA" id="ARBA00008226"/>
    </source>
</evidence>
<dbReference type="InterPro" id="IPR045864">
    <property type="entry name" value="aa-tRNA-synth_II/BPL/LPL"/>
</dbReference>
<comment type="catalytic activity">
    <reaction evidence="11 12">
        <text>tRNA(Thr) + L-threonine + ATP = L-threonyl-tRNA(Thr) + AMP + diphosphate + H(+)</text>
        <dbReference type="Rhea" id="RHEA:24624"/>
        <dbReference type="Rhea" id="RHEA-COMP:9670"/>
        <dbReference type="Rhea" id="RHEA-COMP:9704"/>
        <dbReference type="ChEBI" id="CHEBI:15378"/>
        <dbReference type="ChEBI" id="CHEBI:30616"/>
        <dbReference type="ChEBI" id="CHEBI:33019"/>
        <dbReference type="ChEBI" id="CHEBI:57926"/>
        <dbReference type="ChEBI" id="CHEBI:78442"/>
        <dbReference type="ChEBI" id="CHEBI:78534"/>
        <dbReference type="ChEBI" id="CHEBI:456215"/>
        <dbReference type="EC" id="6.1.1.3"/>
    </reaction>
</comment>
<evidence type="ECO:0000256" key="4">
    <source>
        <dbReference type="ARBA" id="ARBA00022723"/>
    </source>
</evidence>
<comment type="subcellular location">
    <subcellularLocation>
        <location evidence="12">Cytoplasm</location>
    </subcellularLocation>
</comment>
<protein>
    <recommendedName>
        <fullName evidence="12">Threonine--tRNA ligase</fullName>
        <ecNumber evidence="12">6.1.1.3</ecNumber>
    </recommendedName>
    <alternativeName>
        <fullName evidence="12">Threonyl-tRNA synthetase</fullName>
        <shortName evidence="12">ThrRS</shortName>
    </alternativeName>
</protein>
<dbReference type="Gene3D" id="3.30.930.10">
    <property type="entry name" value="Bira Bifunctional Protein, Domain 2"/>
    <property type="match status" value="1"/>
</dbReference>
<evidence type="ECO:0000256" key="7">
    <source>
        <dbReference type="ARBA" id="ARBA00022840"/>
    </source>
</evidence>
<evidence type="ECO:0000256" key="2">
    <source>
        <dbReference type="ARBA" id="ARBA00022555"/>
    </source>
</evidence>
<dbReference type="SMART" id="SM00863">
    <property type="entry name" value="tRNA_SAD"/>
    <property type="match status" value="1"/>
</dbReference>
<organism evidence="14 15">
    <name type="scientific">Candidatus Uhrbacteria bacterium RIFCSPHIGHO2_02_FULL_53_13</name>
    <dbReference type="NCBI Taxonomy" id="1802389"/>
    <lineage>
        <taxon>Bacteria</taxon>
        <taxon>Candidatus Uhriibacteriota</taxon>
    </lineage>
</organism>
<dbReference type="Pfam" id="PF03129">
    <property type="entry name" value="HGTP_anticodon"/>
    <property type="match status" value="1"/>
</dbReference>
<keyword evidence="7 12" id="KW-0067">ATP-binding</keyword>
<dbReference type="Gene3D" id="3.30.54.20">
    <property type="match status" value="1"/>
</dbReference>
<dbReference type="CDD" id="cd00771">
    <property type="entry name" value="ThrRS_core"/>
    <property type="match status" value="1"/>
</dbReference>
<evidence type="ECO:0000256" key="10">
    <source>
        <dbReference type="ARBA" id="ARBA00023146"/>
    </source>
</evidence>
<comment type="caution">
    <text evidence="14">The sequence shown here is derived from an EMBL/GenBank/DDBJ whole genome shotgun (WGS) entry which is preliminary data.</text>
</comment>
<dbReference type="EMBL" id="MGDX01000024">
    <property type="protein sequence ID" value="OGL70789.1"/>
    <property type="molecule type" value="Genomic_DNA"/>
</dbReference>
<dbReference type="GO" id="GO:0004829">
    <property type="term" value="F:threonine-tRNA ligase activity"/>
    <property type="evidence" value="ECO:0007669"/>
    <property type="project" value="UniProtKB-UniRule"/>
</dbReference>
<dbReference type="STRING" id="1802389.A3C17_02275"/>